<dbReference type="Pfam" id="PF06140">
    <property type="entry name" value="Ifi-6-16"/>
    <property type="match status" value="1"/>
</dbReference>
<dbReference type="InterPro" id="IPR038213">
    <property type="entry name" value="IFI6/IFI27-like_sf"/>
</dbReference>
<comment type="similarity">
    <text evidence="2">Belongs to the IFI6/IFI27 family.</text>
</comment>
<keyword evidence="4" id="KW-1133">Transmembrane helix</keyword>
<accession>A0A6A6ZJZ4</accession>
<dbReference type="OrthoDB" id="3798292at2759"/>
<evidence type="ECO:0000256" key="3">
    <source>
        <dbReference type="ARBA" id="ARBA00022692"/>
    </source>
</evidence>
<keyword evidence="3" id="KW-0812">Transmembrane</keyword>
<evidence type="ECO:0000256" key="4">
    <source>
        <dbReference type="ARBA" id="ARBA00022989"/>
    </source>
</evidence>
<evidence type="ECO:0000256" key="2">
    <source>
        <dbReference type="ARBA" id="ARBA00007262"/>
    </source>
</evidence>
<evidence type="ECO:0000256" key="1">
    <source>
        <dbReference type="ARBA" id="ARBA00004141"/>
    </source>
</evidence>
<name>A0A6A6ZJZ4_9PLEO</name>
<sequence length="115" mass="12288">MTTSAIVQAWIKSHPGKTILHATNGMIFIEPRFLTTPILWCLGFEEDGPRRDSPASKHMSSSGQIEAGSIFAGLQSAAMGGPTGNGFVRAGIATSYAAGVWRAYRIAKRRGVLKP</sequence>
<dbReference type="Gene3D" id="6.10.110.10">
    <property type="match status" value="1"/>
</dbReference>
<dbReference type="EMBL" id="MU006237">
    <property type="protein sequence ID" value="KAF2821360.1"/>
    <property type="molecule type" value="Genomic_DNA"/>
</dbReference>
<comment type="subcellular location">
    <subcellularLocation>
        <location evidence="1">Membrane</location>
        <topology evidence="1">Multi-pass membrane protein</topology>
    </subcellularLocation>
</comment>
<dbReference type="GO" id="GO:0016020">
    <property type="term" value="C:membrane"/>
    <property type="evidence" value="ECO:0007669"/>
    <property type="project" value="UniProtKB-SubCell"/>
</dbReference>
<dbReference type="AlphaFoldDB" id="A0A6A6ZJZ4"/>
<evidence type="ECO:0000313" key="7">
    <source>
        <dbReference type="Proteomes" id="UP000799424"/>
    </source>
</evidence>
<gene>
    <name evidence="6" type="ORF">CC86DRAFT_470593</name>
</gene>
<dbReference type="Proteomes" id="UP000799424">
    <property type="component" value="Unassembled WGS sequence"/>
</dbReference>
<dbReference type="InterPro" id="IPR009311">
    <property type="entry name" value="IFI6/IFI27-like"/>
</dbReference>
<evidence type="ECO:0000256" key="5">
    <source>
        <dbReference type="ARBA" id="ARBA00023136"/>
    </source>
</evidence>
<proteinExistence type="inferred from homology"/>
<keyword evidence="5" id="KW-0472">Membrane</keyword>
<keyword evidence="7" id="KW-1185">Reference proteome</keyword>
<evidence type="ECO:0000313" key="6">
    <source>
        <dbReference type="EMBL" id="KAF2821360.1"/>
    </source>
</evidence>
<protein>
    <submittedName>
        <fullName evidence="6">Uncharacterized protein</fullName>
    </submittedName>
</protein>
<reference evidence="6" key="1">
    <citation type="journal article" date="2020" name="Stud. Mycol.">
        <title>101 Dothideomycetes genomes: a test case for predicting lifestyles and emergence of pathogens.</title>
        <authorList>
            <person name="Haridas S."/>
            <person name="Albert R."/>
            <person name="Binder M."/>
            <person name="Bloem J."/>
            <person name="Labutti K."/>
            <person name="Salamov A."/>
            <person name="Andreopoulos B."/>
            <person name="Baker S."/>
            <person name="Barry K."/>
            <person name="Bills G."/>
            <person name="Bluhm B."/>
            <person name="Cannon C."/>
            <person name="Castanera R."/>
            <person name="Culley D."/>
            <person name="Daum C."/>
            <person name="Ezra D."/>
            <person name="Gonzalez J."/>
            <person name="Henrissat B."/>
            <person name="Kuo A."/>
            <person name="Liang C."/>
            <person name="Lipzen A."/>
            <person name="Lutzoni F."/>
            <person name="Magnuson J."/>
            <person name="Mondo S."/>
            <person name="Nolan M."/>
            <person name="Ohm R."/>
            <person name="Pangilinan J."/>
            <person name="Park H.-J."/>
            <person name="Ramirez L."/>
            <person name="Alfaro M."/>
            <person name="Sun H."/>
            <person name="Tritt A."/>
            <person name="Yoshinaga Y."/>
            <person name="Zwiers L.-H."/>
            <person name="Turgeon B."/>
            <person name="Goodwin S."/>
            <person name="Spatafora J."/>
            <person name="Crous P."/>
            <person name="Grigoriev I."/>
        </authorList>
    </citation>
    <scope>NUCLEOTIDE SEQUENCE</scope>
    <source>
        <strain evidence="6">CBS 113818</strain>
    </source>
</reference>
<organism evidence="6 7">
    <name type="scientific">Ophiobolus disseminans</name>
    <dbReference type="NCBI Taxonomy" id="1469910"/>
    <lineage>
        <taxon>Eukaryota</taxon>
        <taxon>Fungi</taxon>
        <taxon>Dikarya</taxon>
        <taxon>Ascomycota</taxon>
        <taxon>Pezizomycotina</taxon>
        <taxon>Dothideomycetes</taxon>
        <taxon>Pleosporomycetidae</taxon>
        <taxon>Pleosporales</taxon>
        <taxon>Pleosporineae</taxon>
        <taxon>Phaeosphaeriaceae</taxon>
        <taxon>Ophiobolus</taxon>
    </lineage>
</organism>